<sequence length="394" mass="42221">MPENGGNKEITVVGGGIAGLVAAVACAERGAAVTLHEAHSTLGGRGRATAPPHVAHEGPHVFYDDGPHWTWLEERDLLGHAARTPLLAVATGRYRLDGRIRRGLSRDLLRLVAGRGRTAPVDVDFTTWASAEFGAEAARQAASLIGVVTYLPDSGVLSARFVWDLIRRVLAPSIPAVRYVRGGWPAVTGRLAARARELGVRIELDSRVTELPSNPTIVATELASARLLLGDETLHWDSGSCVLLDFAVTRRRGDPFVLFDLDEGGFAECYSRPDRTLAPRGEALYQASLPIREGEPRRDALARLDTLVDALVPGRRDRTTWSRDAVAHRRAGAIDFPGRTWRDRPAVDRGDGVFLAGDMVAAPGMRGEISINSATAAADGALAAVGAPPRTGRR</sequence>
<dbReference type="PRINTS" id="PR00368">
    <property type="entry name" value="FADPNR"/>
</dbReference>
<dbReference type="PRINTS" id="PR00411">
    <property type="entry name" value="PNDRDTASEI"/>
</dbReference>
<dbReference type="RefSeq" id="WP_094862131.1">
    <property type="nucleotide sequence ID" value="NZ_NKYE01000004.1"/>
</dbReference>
<dbReference type="SUPFAM" id="SSF51971">
    <property type="entry name" value="Nucleotide-binding domain"/>
    <property type="match status" value="1"/>
</dbReference>
<dbReference type="Pfam" id="PF13450">
    <property type="entry name" value="NAD_binding_8"/>
    <property type="match status" value="1"/>
</dbReference>
<evidence type="ECO:0000313" key="1">
    <source>
        <dbReference type="EMBL" id="OZM73614.1"/>
    </source>
</evidence>
<accession>A0A263D541</accession>
<name>A0A263D541_9PSEU</name>
<dbReference type="EMBL" id="NKYE01000004">
    <property type="protein sequence ID" value="OZM73614.1"/>
    <property type="molecule type" value="Genomic_DNA"/>
</dbReference>
<dbReference type="Gene3D" id="3.40.50.720">
    <property type="entry name" value="NAD(P)-binding Rossmann-like Domain"/>
    <property type="match status" value="1"/>
</dbReference>
<dbReference type="InParanoid" id="A0A263D541"/>
<gene>
    <name evidence="1" type="ORF">CFN78_08790</name>
</gene>
<dbReference type="OrthoDB" id="5501831at2"/>
<dbReference type="Proteomes" id="UP000242444">
    <property type="component" value="Unassembled WGS sequence"/>
</dbReference>
<dbReference type="AlphaFoldDB" id="A0A263D541"/>
<comment type="caution">
    <text evidence="1">The sequence shown here is derived from an EMBL/GenBank/DDBJ whole genome shotgun (WGS) entry which is preliminary data.</text>
</comment>
<reference evidence="1 2" key="1">
    <citation type="submission" date="2017-07" db="EMBL/GenBank/DDBJ databases">
        <title>Amycolatopsis antarcticus sp. nov., isolated from the surface of an Antarcticus brown macroalga.</title>
        <authorList>
            <person name="Wang J."/>
            <person name="Leiva S."/>
            <person name="Huang J."/>
            <person name="Huang Y."/>
        </authorList>
    </citation>
    <scope>NUCLEOTIDE SEQUENCE [LARGE SCALE GENOMIC DNA]</scope>
    <source>
        <strain evidence="1 2">AU-G6</strain>
    </source>
</reference>
<evidence type="ECO:0000313" key="2">
    <source>
        <dbReference type="Proteomes" id="UP000242444"/>
    </source>
</evidence>
<dbReference type="PANTHER" id="PTHR43734">
    <property type="entry name" value="PHYTOENE DESATURASE"/>
    <property type="match status" value="1"/>
</dbReference>
<dbReference type="PANTHER" id="PTHR43734:SF1">
    <property type="entry name" value="PHYTOENE DESATURASE"/>
    <property type="match status" value="1"/>
</dbReference>
<proteinExistence type="predicted"/>
<organism evidence="1 2">
    <name type="scientific">Amycolatopsis antarctica</name>
    <dbReference type="NCBI Taxonomy" id="1854586"/>
    <lineage>
        <taxon>Bacteria</taxon>
        <taxon>Bacillati</taxon>
        <taxon>Actinomycetota</taxon>
        <taxon>Actinomycetes</taxon>
        <taxon>Pseudonocardiales</taxon>
        <taxon>Pseudonocardiaceae</taxon>
        <taxon>Amycolatopsis</taxon>
    </lineage>
</organism>
<keyword evidence="2" id="KW-1185">Reference proteome</keyword>
<protein>
    <submittedName>
        <fullName evidence="1">FAD-dependent oxidoreductase</fullName>
    </submittedName>
</protein>